<evidence type="ECO:0000313" key="1">
    <source>
        <dbReference type="EMBL" id="CAK5078084.1"/>
    </source>
</evidence>
<gene>
    <name evidence="1" type="ORF">MENTE1834_LOCUS25123</name>
</gene>
<sequence length="62" mass="7597">MESHLEFHEPRPKLKDFPRFEVSRRFTPSRSEFLNPNPYGILKFDFKSKFFVITRFKLFIIS</sequence>
<name>A0ACB0ZGK4_MELEN</name>
<protein>
    <submittedName>
        <fullName evidence="1">Uncharacterized protein</fullName>
    </submittedName>
</protein>
<keyword evidence="2" id="KW-1185">Reference proteome</keyword>
<dbReference type="Proteomes" id="UP001497535">
    <property type="component" value="Unassembled WGS sequence"/>
</dbReference>
<dbReference type="EMBL" id="CAVMJV010000035">
    <property type="protein sequence ID" value="CAK5078084.1"/>
    <property type="molecule type" value="Genomic_DNA"/>
</dbReference>
<reference evidence="1" key="1">
    <citation type="submission" date="2023-11" db="EMBL/GenBank/DDBJ databases">
        <authorList>
            <person name="Poullet M."/>
        </authorList>
    </citation>
    <scope>NUCLEOTIDE SEQUENCE</scope>
    <source>
        <strain evidence="1">E1834</strain>
    </source>
</reference>
<accession>A0ACB0ZGK4</accession>
<proteinExistence type="predicted"/>
<evidence type="ECO:0000313" key="2">
    <source>
        <dbReference type="Proteomes" id="UP001497535"/>
    </source>
</evidence>
<organism evidence="1 2">
    <name type="scientific">Meloidogyne enterolobii</name>
    <name type="common">Root-knot nematode worm</name>
    <name type="synonym">Meloidogyne mayaguensis</name>
    <dbReference type="NCBI Taxonomy" id="390850"/>
    <lineage>
        <taxon>Eukaryota</taxon>
        <taxon>Metazoa</taxon>
        <taxon>Ecdysozoa</taxon>
        <taxon>Nematoda</taxon>
        <taxon>Chromadorea</taxon>
        <taxon>Rhabditida</taxon>
        <taxon>Tylenchina</taxon>
        <taxon>Tylenchomorpha</taxon>
        <taxon>Tylenchoidea</taxon>
        <taxon>Meloidogynidae</taxon>
        <taxon>Meloidogyninae</taxon>
        <taxon>Meloidogyne</taxon>
    </lineage>
</organism>
<comment type="caution">
    <text evidence="1">The sequence shown here is derived from an EMBL/GenBank/DDBJ whole genome shotgun (WGS) entry which is preliminary data.</text>
</comment>